<dbReference type="InterPro" id="IPR036397">
    <property type="entry name" value="RNaseH_sf"/>
</dbReference>
<dbReference type="InterPro" id="IPR036388">
    <property type="entry name" value="WH-like_DNA-bd_sf"/>
</dbReference>
<dbReference type="GO" id="GO:0015074">
    <property type="term" value="P:DNA integration"/>
    <property type="evidence" value="ECO:0007669"/>
    <property type="project" value="InterPro"/>
</dbReference>
<sequence length="391" mass="45443">MPWSEATAMGERKKFIDDLLDRRYSVSELCAKYGISRKTGYKWIERFRLEGVQGLEDRSHAPAVVHNRTRPEIEQALIAARHRHPTWGPAKLLYEVGQKQPQWLLPHESTVCDILKRNGLVRARVRRRPYGHPGRPTQEIARPNDCWSADFKGQFRLGNGQYCYPLTVTDNYSRYLLEVRGLNGTVHDDSKRVFARLFKEYGLPARIRTDNGVPFAAASLGRLSRLSVWWIKLGVLPELIEPGKPQQNGRHERMHKTLKDETTMPPAYSLAGQQRKFDHFRGEFNDERPHEALDMTPPASWYQPSNRSMPDKLLEPDYPDRFEVRLVSGNGGVRWRQHWVNVTSVLVGEYIGFEEMADGLWDVYFGPMRIGRFHERLLRIEDSLSKLKRRV</sequence>
<reference evidence="2 3" key="1">
    <citation type="submission" date="2020-05" db="EMBL/GenBank/DDBJ databases">
        <authorList>
            <person name="Khan S.A."/>
            <person name="Jeon C.O."/>
            <person name="Chun B.H."/>
        </authorList>
    </citation>
    <scope>NUCLEOTIDE SEQUENCE [LARGE SCALE GENOMIC DNA]</scope>
    <source>
        <strain evidence="2 3">B156</strain>
    </source>
</reference>
<evidence type="ECO:0000313" key="2">
    <source>
        <dbReference type="EMBL" id="NNU42554.1"/>
    </source>
</evidence>
<dbReference type="InterPro" id="IPR001584">
    <property type="entry name" value="Integrase_cat-core"/>
</dbReference>
<dbReference type="SUPFAM" id="SSF53098">
    <property type="entry name" value="Ribonuclease H-like"/>
    <property type="match status" value="1"/>
</dbReference>
<gene>
    <name evidence="2" type="ORF">HK415_04345</name>
</gene>
<feature type="domain" description="Integrase catalytic" evidence="1">
    <location>
        <begin position="139"/>
        <end position="305"/>
    </location>
</feature>
<proteinExistence type="predicted"/>
<dbReference type="InterPro" id="IPR012337">
    <property type="entry name" value="RNaseH-like_sf"/>
</dbReference>
<dbReference type="InterPro" id="IPR009057">
    <property type="entry name" value="Homeodomain-like_sf"/>
</dbReference>
<dbReference type="SUPFAM" id="SSF46689">
    <property type="entry name" value="Homeodomain-like"/>
    <property type="match status" value="1"/>
</dbReference>
<dbReference type="PROSITE" id="PS50994">
    <property type="entry name" value="INTEGRASE"/>
    <property type="match status" value="1"/>
</dbReference>
<dbReference type="Pfam" id="PF13518">
    <property type="entry name" value="HTH_28"/>
    <property type="match status" value="1"/>
</dbReference>
<dbReference type="Pfam" id="PF13683">
    <property type="entry name" value="rve_3"/>
    <property type="match status" value="1"/>
</dbReference>
<dbReference type="Gene3D" id="3.30.420.10">
    <property type="entry name" value="Ribonuclease H-like superfamily/Ribonuclease H"/>
    <property type="match status" value="1"/>
</dbReference>
<evidence type="ECO:0000259" key="1">
    <source>
        <dbReference type="PROSITE" id="PS50994"/>
    </source>
</evidence>
<protein>
    <submittedName>
        <fullName evidence="2">IS481 family transposase</fullName>
    </submittedName>
</protein>
<accession>A0A849K801</accession>
<dbReference type="InterPro" id="IPR055247">
    <property type="entry name" value="InsJ-like_HTH"/>
</dbReference>
<dbReference type="Proteomes" id="UP000552954">
    <property type="component" value="Unassembled WGS sequence"/>
</dbReference>
<dbReference type="PANTHER" id="PTHR47515">
    <property type="entry name" value="LOW CALCIUM RESPONSE LOCUS PROTEIN T"/>
    <property type="match status" value="1"/>
</dbReference>
<dbReference type="AlphaFoldDB" id="A0A849K801"/>
<dbReference type="Gene3D" id="1.10.10.10">
    <property type="entry name" value="Winged helix-like DNA-binding domain superfamily/Winged helix DNA-binding domain"/>
    <property type="match status" value="1"/>
</dbReference>
<evidence type="ECO:0000313" key="3">
    <source>
        <dbReference type="Proteomes" id="UP000552954"/>
    </source>
</evidence>
<comment type="caution">
    <text evidence="2">The sequence shown here is derived from an EMBL/GenBank/DDBJ whole genome shotgun (WGS) entry which is preliminary data.</text>
</comment>
<organism evidence="2 3">
    <name type="scientific">Ramlibacter montanisoli</name>
    <dbReference type="NCBI Taxonomy" id="2732512"/>
    <lineage>
        <taxon>Bacteria</taxon>
        <taxon>Pseudomonadati</taxon>
        <taxon>Pseudomonadota</taxon>
        <taxon>Betaproteobacteria</taxon>
        <taxon>Burkholderiales</taxon>
        <taxon>Comamonadaceae</taxon>
        <taxon>Ramlibacter</taxon>
    </lineage>
</organism>
<dbReference type="PANTHER" id="PTHR47515:SF2">
    <property type="entry name" value="INTEGRASE CORE DOMAIN PROTEIN"/>
    <property type="match status" value="1"/>
</dbReference>
<dbReference type="GO" id="GO:0003676">
    <property type="term" value="F:nucleic acid binding"/>
    <property type="evidence" value="ECO:0007669"/>
    <property type="project" value="InterPro"/>
</dbReference>
<name>A0A849K801_9BURK</name>
<keyword evidence="3" id="KW-1185">Reference proteome</keyword>
<dbReference type="EMBL" id="JABFCS010000001">
    <property type="protein sequence ID" value="NNU42554.1"/>
    <property type="molecule type" value="Genomic_DNA"/>
</dbReference>
<reference evidence="2 3" key="2">
    <citation type="submission" date="2020-06" db="EMBL/GenBank/DDBJ databases">
        <title>Ramlibacter rhizophilus sp. nov., isolated from rhizosphere soil of national flower Mugunghwa from South Korea.</title>
        <authorList>
            <person name="Zheng-Fei Y."/>
            <person name="Huan T."/>
        </authorList>
    </citation>
    <scope>NUCLEOTIDE SEQUENCE [LARGE SCALE GENOMIC DNA]</scope>
    <source>
        <strain evidence="2 3">B156</strain>
    </source>
</reference>